<feature type="domain" description="Acyl-CoA dehydrogenase/oxidase N-terminal" evidence="8">
    <location>
        <begin position="75"/>
        <end position="156"/>
    </location>
</feature>
<dbReference type="InterPro" id="IPR006091">
    <property type="entry name" value="Acyl-CoA_Oxase/DH_mid-dom"/>
</dbReference>
<evidence type="ECO:0000256" key="3">
    <source>
        <dbReference type="ARBA" id="ARBA00022630"/>
    </source>
</evidence>
<evidence type="ECO:0000259" key="7">
    <source>
        <dbReference type="Pfam" id="PF02770"/>
    </source>
</evidence>
<dbReference type="RefSeq" id="WP_267848513.1">
    <property type="nucleotide sequence ID" value="NZ_JAPMXC010000005.1"/>
</dbReference>
<evidence type="ECO:0000256" key="4">
    <source>
        <dbReference type="ARBA" id="ARBA00022827"/>
    </source>
</evidence>
<evidence type="ECO:0000313" key="10">
    <source>
        <dbReference type="EMBL" id="MCY0388627.1"/>
    </source>
</evidence>
<evidence type="ECO:0000256" key="1">
    <source>
        <dbReference type="ARBA" id="ARBA00001974"/>
    </source>
</evidence>
<dbReference type="Pfam" id="PF00441">
    <property type="entry name" value="Acyl-CoA_dh_1"/>
    <property type="match status" value="1"/>
</dbReference>
<dbReference type="PANTHER" id="PTHR42803">
    <property type="entry name" value="ACYL-COA DEHYDROGENASE"/>
    <property type="match status" value="1"/>
</dbReference>
<dbReference type="InterPro" id="IPR009100">
    <property type="entry name" value="AcylCoA_DH/oxidase_NM_dom_sf"/>
</dbReference>
<dbReference type="Proteomes" id="UP001082899">
    <property type="component" value="Unassembled WGS sequence"/>
</dbReference>
<dbReference type="Pfam" id="PF02771">
    <property type="entry name" value="Acyl-CoA_dh_N"/>
    <property type="match status" value="1"/>
</dbReference>
<gene>
    <name evidence="10" type="ORF">OVY01_15700</name>
</gene>
<evidence type="ECO:0000259" key="6">
    <source>
        <dbReference type="Pfam" id="PF00441"/>
    </source>
</evidence>
<keyword evidence="4" id="KW-0274">FAD</keyword>
<dbReference type="InterPro" id="IPR037069">
    <property type="entry name" value="AcylCoA_DH/ox_N_sf"/>
</dbReference>
<protein>
    <submittedName>
        <fullName evidence="10">Acyl-CoA dehydrogenase</fullName>
    </submittedName>
</protein>
<keyword evidence="5" id="KW-0560">Oxidoreductase</keyword>
<proteinExistence type="inferred from homology"/>
<comment type="similarity">
    <text evidence="2">Belongs to the acyl-CoA dehydrogenase family.</text>
</comment>
<comment type="cofactor">
    <cofactor evidence="1">
        <name>FAD</name>
        <dbReference type="ChEBI" id="CHEBI:57692"/>
    </cofactor>
</comment>
<evidence type="ECO:0000313" key="11">
    <source>
        <dbReference type="Proteomes" id="UP001082899"/>
    </source>
</evidence>
<organism evidence="10 11">
    <name type="scientific">Robbsia betulipollinis</name>
    <dbReference type="NCBI Taxonomy" id="2981849"/>
    <lineage>
        <taxon>Bacteria</taxon>
        <taxon>Pseudomonadati</taxon>
        <taxon>Pseudomonadota</taxon>
        <taxon>Betaproteobacteria</taxon>
        <taxon>Burkholderiales</taxon>
        <taxon>Burkholderiaceae</taxon>
        <taxon>Robbsia</taxon>
    </lineage>
</organism>
<dbReference type="Pfam" id="PF02770">
    <property type="entry name" value="Acyl-CoA_dh_M"/>
    <property type="match status" value="1"/>
</dbReference>
<dbReference type="Gene3D" id="1.10.540.10">
    <property type="entry name" value="Acyl-CoA dehydrogenase/oxidase, N-terminal domain"/>
    <property type="match status" value="1"/>
</dbReference>
<dbReference type="Pfam" id="PF12806">
    <property type="entry name" value="Acyl-CoA_dh_C"/>
    <property type="match status" value="1"/>
</dbReference>
<keyword evidence="11" id="KW-1185">Reference proteome</keyword>
<feature type="domain" description="Acetyl-CoA dehydrogenase-like C-terminal" evidence="9">
    <location>
        <begin position="492"/>
        <end position="636"/>
    </location>
</feature>
<dbReference type="SUPFAM" id="SSF56645">
    <property type="entry name" value="Acyl-CoA dehydrogenase NM domain-like"/>
    <property type="match status" value="1"/>
</dbReference>
<dbReference type="InterPro" id="IPR046373">
    <property type="entry name" value="Acyl-CoA_Oxase/DH_mid-dom_sf"/>
</dbReference>
<evidence type="ECO:0000256" key="2">
    <source>
        <dbReference type="ARBA" id="ARBA00009347"/>
    </source>
</evidence>
<dbReference type="PANTHER" id="PTHR42803:SF1">
    <property type="entry name" value="BROAD-SPECIFICITY LINEAR ACYL-COA DEHYDROGENASE FADE5"/>
    <property type="match status" value="1"/>
</dbReference>
<feature type="domain" description="Acyl-CoA oxidase/dehydrogenase middle" evidence="7">
    <location>
        <begin position="161"/>
        <end position="268"/>
    </location>
</feature>
<dbReference type="InterPro" id="IPR013786">
    <property type="entry name" value="AcylCoA_DH/ox_N"/>
</dbReference>
<reference evidence="10" key="1">
    <citation type="submission" date="2022-11" db="EMBL/GenBank/DDBJ databases">
        <title>Robbsia betulipollinis sp. nov., isolated from pollen of birch (Betula pendula).</title>
        <authorList>
            <person name="Shi H."/>
            <person name="Ambika Manirajan B."/>
            <person name="Ratering S."/>
            <person name="Geissler-Plaum R."/>
            <person name="Schnell S."/>
        </authorList>
    </citation>
    <scope>NUCLEOTIDE SEQUENCE</scope>
    <source>
        <strain evidence="10">Bb-Pol-6</strain>
    </source>
</reference>
<keyword evidence="3" id="KW-0285">Flavoprotein</keyword>
<dbReference type="Gene3D" id="2.40.110.10">
    <property type="entry name" value="Butyryl-CoA Dehydrogenase, subunit A, domain 2"/>
    <property type="match status" value="1"/>
</dbReference>
<dbReference type="Gene3D" id="1.20.140.10">
    <property type="entry name" value="Butyryl-CoA Dehydrogenase, subunit A, domain 3"/>
    <property type="match status" value="1"/>
</dbReference>
<dbReference type="InterPro" id="IPR009075">
    <property type="entry name" value="AcylCo_DH/oxidase_C"/>
</dbReference>
<feature type="domain" description="Acyl-CoA dehydrogenase/oxidase C-terminal" evidence="6">
    <location>
        <begin position="362"/>
        <end position="475"/>
    </location>
</feature>
<sequence>MGYKAPVEDMLFLMRELEDLDGLAQLPGYEEATPDTVAAILAESATFCEQVLAPLNVVGDREPPVWQAGEVTTTPGFAAAYRQFRDAGWQGLPHPVEYGGQGLPRLLAAACNEMRNAANLSFALCPLLSDGAIDALLIAGSPAQRARYLPRLVSGEWTGTMNLTEPQAGSDLAQVRTRAVPDGESRYRVFGTKIFITYGEHDFAANIVHLVLARLPDAPPGVKGLSLFVVPKFVVDAEGRPGARNDLHCVSIEHKLGIHGSPTAVLQFGERDGALGELLGEPNRGLETMFIMMNAARFGVGVQGVAIADRACQAARAYALERVQGRPATAQGTIGPARVAGEDGGAGHPGAGHPGAGHPEARTIVAHPDVRRMLATMRALTEGARALAFHCAAANDLAHRAPGDDVRRRMAALCDYLVPVVKGWATEMSVEVASLAVQVHGGMGFIEDTGVAQFYRDARILPIYEGTTAIQANDLVGRKTVRDGGAVARSLIGEIDATLAALRRAPSAGVRDAAAVSLASIATQLQAGRDAFAAVVAFIVERAEADPAAVYAGSVPYLKLAGIVLSGWQLARAALVVCQVPGDGVNENAGEGSGVATVPGAVPEPARFAVVKLATVRFFAEQILPQAEALRVAIVSARGGEGVWGLADELC</sequence>
<name>A0ABT3ZQD5_9BURK</name>
<evidence type="ECO:0000259" key="8">
    <source>
        <dbReference type="Pfam" id="PF02771"/>
    </source>
</evidence>
<evidence type="ECO:0000256" key="5">
    <source>
        <dbReference type="ARBA" id="ARBA00023002"/>
    </source>
</evidence>
<accession>A0ABT3ZQD5</accession>
<dbReference type="InterPro" id="IPR036250">
    <property type="entry name" value="AcylCo_DH-like_C"/>
</dbReference>
<comment type="caution">
    <text evidence="10">The sequence shown here is derived from an EMBL/GenBank/DDBJ whole genome shotgun (WGS) entry which is preliminary data.</text>
</comment>
<evidence type="ECO:0000259" key="9">
    <source>
        <dbReference type="Pfam" id="PF12806"/>
    </source>
</evidence>
<dbReference type="InterPro" id="IPR052166">
    <property type="entry name" value="Diverse_Acyl-CoA_DH"/>
</dbReference>
<dbReference type="EMBL" id="JAPMXC010000005">
    <property type="protein sequence ID" value="MCY0388627.1"/>
    <property type="molecule type" value="Genomic_DNA"/>
</dbReference>
<dbReference type="InterPro" id="IPR025878">
    <property type="entry name" value="Acyl-CoA_dh-like_C_dom"/>
</dbReference>
<dbReference type="SUPFAM" id="SSF47203">
    <property type="entry name" value="Acyl-CoA dehydrogenase C-terminal domain-like"/>
    <property type="match status" value="1"/>
</dbReference>